<dbReference type="CDD" id="cd00093">
    <property type="entry name" value="HTH_XRE"/>
    <property type="match status" value="1"/>
</dbReference>
<sequence length="135" mass="15226">MKILKSISKKHTMKFPQNNIIDDWLNENGNPEVARLVEKNLALTEKINSILKERGIKKGEFAKMLGKKPSEVSKWLSGAHNLTLKSINKMEFVLGVDLINIEPIKEIEYVYLGSIQGGMEDAINDYEDTNYSAAS</sequence>
<accession>A0A6N6MHN2</accession>
<name>A0A6N6MHN2_9FLAO</name>
<dbReference type="SUPFAM" id="SSF47413">
    <property type="entry name" value="lambda repressor-like DNA-binding domains"/>
    <property type="match status" value="1"/>
</dbReference>
<dbReference type="GO" id="GO:0003677">
    <property type="term" value="F:DNA binding"/>
    <property type="evidence" value="ECO:0007669"/>
    <property type="project" value="InterPro"/>
</dbReference>
<dbReference type="RefSeq" id="WP_150938306.1">
    <property type="nucleotide sequence ID" value="NZ_WAAT01000038.1"/>
</dbReference>
<organism evidence="2 3">
    <name type="scientific">Pseudotamlana haliotis</name>
    <dbReference type="NCBI Taxonomy" id="2614804"/>
    <lineage>
        <taxon>Bacteria</taxon>
        <taxon>Pseudomonadati</taxon>
        <taxon>Bacteroidota</taxon>
        <taxon>Flavobacteriia</taxon>
        <taxon>Flavobacteriales</taxon>
        <taxon>Flavobacteriaceae</taxon>
        <taxon>Pseudotamlana</taxon>
    </lineage>
</organism>
<comment type="caution">
    <text evidence="2">The sequence shown here is derived from an EMBL/GenBank/DDBJ whole genome shotgun (WGS) entry which is preliminary data.</text>
</comment>
<dbReference type="Pfam" id="PF01381">
    <property type="entry name" value="HTH_3"/>
    <property type="match status" value="1"/>
</dbReference>
<evidence type="ECO:0000259" key="1">
    <source>
        <dbReference type="PROSITE" id="PS50943"/>
    </source>
</evidence>
<proteinExistence type="predicted"/>
<dbReference type="EMBL" id="WAAT01000038">
    <property type="protein sequence ID" value="KAB1068271.1"/>
    <property type="molecule type" value="Genomic_DNA"/>
</dbReference>
<dbReference type="PROSITE" id="PS50943">
    <property type="entry name" value="HTH_CROC1"/>
    <property type="match status" value="1"/>
</dbReference>
<protein>
    <submittedName>
        <fullName evidence="2">Helix-turn-helix transcriptional regulator</fullName>
    </submittedName>
</protein>
<dbReference type="InterPro" id="IPR001387">
    <property type="entry name" value="Cro/C1-type_HTH"/>
</dbReference>
<keyword evidence="3" id="KW-1185">Reference proteome</keyword>
<dbReference type="SMART" id="SM00530">
    <property type="entry name" value="HTH_XRE"/>
    <property type="match status" value="1"/>
</dbReference>
<reference evidence="2 3" key="1">
    <citation type="submission" date="2019-09" db="EMBL/GenBank/DDBJ databases">
        <authorList>
            <person name="Cao W.R."/>
        </authorList>
    </citation>
    <scope>NUCLEOTIDE SEQUENCE [LARGE SCALE GENOMIC DNA]</scope>
    <source>
        <strain evidence="2 3">B1N29</strain>
    </source>
</reference>
<gene>
    <name evidence="2" type="ORF">F6U93_07205</name>
</gene>
<feature type="domain" description="HTH cro/C1-type" evidence="1">
    <location>
        <begin position="47"/>
        <end position="101"/>
    </location>
</feature>
<dbReference type="Gene3D" id="1.10.260.40">
    <property type="entry name" value="lambda repressor-like DNA-binding domains"/>
    <property type="match status" value="1"/>
</dbReference>
<dbReference type="AlphaFoldDB" id="A0A6N6MHN2"/>
<dbReference type="InterPro" id="IPR010982">
    <property type="entry name" value="Lambda_DNA-bd_dom_sf"/>
</dbReference>
<evidence type="ECO:0000313" key="3">
    <source>
        <dbReference type="Proteomes" id="UP000441333"/>
    </source>
</evidence>
<evidence type="ECO:0000313" key="2">
    <source>
        <dbReference type="EMBL" id="KAB1068271.1"/>
    </source>
</evidence>
<dbReference type="Proteomes" id="UP000441333">
    <property type="component" value="Unassembled WGS sequence"/>
</dbReference>